<accession>A0A7K1S6G2</accession>
<dbReference type="SMART" id="SM00901">
    <property type="entry name" value="FRG"/>
    <property type="match status" value="1"/>
</dbReference>
<comment type="caution">
    <text evidence="2">The sequence shown here is derived from an EMBL/GenBank/DDBJ whole genome shotgun (WGS) entry which is preliminary data.</text>
</comment>
<dbReference type="EMBL" id="WPIN01000002">
    <property type="protein sequence ID" value="MVM29384.1"/>
    <property type="molecule type" value="Genomic_DNA"/>
</dbReference>
<gene>
    <name evidence="2" type="ORF">GO755_05015</name>
</gene>
<protein>
    <submittedName>
        <fullName evidence="2">FRG domain-containing protein</fullName>
    </submittedName>
</protein>
<name>A0A7K1S6G2_9BACT</name>
<sequence>MKIKIIDDFYDFLKLQTETEDNLIYRGVRNSTFTLTPSIGRLKDRYGNTLDVKEEIRLFDIFRHRAYPFIKDYKDDRLELLSIAQHHGLPTRLLDWTKNPLVAAYFAVEEDFTKNDKKLTEFSCIYIYKANRKVKLSDTFDPFEIKEVRRFVPKHWDNRIISQSGLFTVHNEPYKPWVPADLKIILIHESVRVDIKKTLNTFGIHAGTIYSDLDGIAAHIKWLRTCQM</sequence>
<keyword evidence="3" id="KW-1185">Reference proteome</keyword>
<dbReference type="InterPro" id="IPR014966">
    <property type="entry name" value="FRG-dom"/>
</dbReference>
<evidence type="ECO:0000313" key="2">
    <source>
        <dbReference type="EMBL" id="MVM29384.1"/>
    </source>
</evidence>
<dbReference type="AlphaFoldDB" id="A0A7K1S6G2"/>
<dbReference type="Pfam" id="PF08867">
    <property type="entry name" value="FRG"/>
    <property type="match status" value="1"/>
</dbReference>
<reference evidence="2 3" key="1">
    <citation type="submission" date="2019-12" db="EMBL/GenBank/DDBJ databases">
        <title>Spirosoma sp. HMF4905 genome sequencing and assembly.</title>
        <authorList>
            <person name="Kang H."/>
            <person name="Cha I."/>
            <person name="Kim H."/>
            <person name="Joh K."/>
        </authorList>
    </citation>
    <scope>NUCLEOTIDE SEQUENCE [LARGE SCALE GENOMIC DNA]</scope>
    <source>
        <strain evidence="2 3">HMF4905</strain>
    </source>
</reference>
<feature type="domain" description="FRG" evidence="1">
    <location>
        <begin position="19"/>
        <end position="120"/>
    </location>
</feature>
<evidence type="ECO:0000259" key="1">
    <source>
        <dbReference type="SMART" id="SM00901"/>
    </source>
</evidence>
<evidence type="ECO:0000313" key="3">
    <source>
        <dbReference type="Proteomes" id="UP000436006"/>
    </source>
</evidence>
<dbReference type="RefSeq" id="WP_157583657.1">
    <property type="nucleotide sequence ID" value="NZ_WPIN01000002.1"/>
</dbReference>
<dbReference type="Proteomes" id="UP000436006">
    <property type="component" value="Unassembled WGS sequence"/>
</dbReference>
<proteinExistence type="predicted"/>
<organism evidence="2 3">
    <name type="scientific">Spirosoma arboris</name>
    <dbReference type="NCBI Taxonomy" id="2682092"/>
    <lineage>
        <taxon>Bacteria</taxon>
        <taxon>Pseudomonadati</taxon>
        <taxon>Bacteroidota</taxon>
        <taxon>Cytophagia</taxon>
        <taxon>Cytophagales</taxon>
        <taxon>Cytophagaceae</taxon>
        <taxon>Spirosoma</taxon>
    </lineage>
</organism>